<evidence type="ECO:0000313" key="2">
    <source>
        <dbReference type="Proteomes" id="UP001470230"/>
    </source>
</evidence>
<sequence length="434" mass="52747">MEYFECQKYLNSKIEFYEYFLRFIEDESNEITNFQYVVDIIDSHNYQNNTDELKSMLCMIREISGNHHRTPSFFKKFEMFFSHYAECIKNTFTAIELFNIFRKNRRILLILVDIKIIPDKEITELLQKQNFSNLIRYQFDGDLKPNIRLKHNQIGTKETLKQNYKYYFYPEMLPYISKWNKTRYENDLLRIDKNIFDKLDKIRRIGENDSYICQLIRQDSVEEFDTYACKTLLNLGSLITPSIFETNTLLIKKKPSLIEYAAFFGSVKIFNYLRMNEVELKPSLWIYAIHSNKPEIIHILENLEIEPEDESYIECLKESIKCHHNDIARYIRDNLMDQEIKNEIFYFNKNQFSFGFHYHNYSFLEDSQLMQFSLFYACKYDYFPLVKLLINMDEFDVKQSIILNFFLCMKLLYTFKNKFVLKLCFIFQLYELHF</sequence>
<proteinExistence type="predicted"/>
<dbReference type="Proteomes" id="UP001470230">
    <property type="component" value="Unassembled WGS sequence"/>
</dbReference>
<dbReference type="InterPro" id="IPR036770">
    <property type="entry name" value="Ankyrin_rpt-contain_sf"/>
</dbReference>
<dbReference type="PANTHER" id="PTHR24159">
    <property type="match status" value="1"/>
</dbReference>
<dbReference type="SUPFAM" id="SSF48403">
    <property type="entry name" value="Ankyrin repeat"/>
    <property type="match status" value="1"/>
</dbReference>
<keyword evidence="2" id="KW-1185">Reference proteome</keyword>
<reference evidence="1 2" key="1">
    <citation type="submission" date="2024-04" db="EMBL/GenBank/DDBJ databases">
        <title>Tritrichomonas musculus Genome.</title>
        <authorList>
            <person name="Alves-Ferreira E."/>
            <person name="Grigg M."/>
            <person name="Lorenzi H."/>
            <person name="Galac M."/>
        </authorList>
    </citation>
    <scope>NUCLEOTIDE SEQUENCE [LARGE SCALE GENOMIC DNA]</scope>
    <source>
        <strain evidence="1 2">EAF2021</strain>
    </source>
</reference>
<protein>
    <recommendedName>
        <fullName evidence="3">DUF3447 domain-containing protein</fullName>
    </recommendedName>
</protein>
<comment type="caution">
    <text evidence="1">The sequence shown here is derived from an EMBL/GenBank/DDBJ whole genome shotgun (WGS) entry which is preliminary data.</text>
</comment>
<gene>
    <name evidence="1" type="ORF">M9Y10_032933</name>
</gene>
<organism evidence="1 2">
    <name type="scientific">Tritrichomonas musculus</name>
    <dbReference type="NCBI Taxonomy" id="1915356"/>
    <lineage>
        <taxon>Eukaryota</taxon>
        <taxon>Metamonada</taxon>
        <taxon>Parabasalia</taxon>
        <taxon>Tritrichomonadida</taxon>
        <taxon>Tritrichomonadidae</taxon>
        <taxon>Tritrichomonas</taxon>
    </lineage>
</organism>
<name>A0ABR2GYZ3_9EUKA</name>
<dbReference type="EMBL" id="JAPFFF010000054">
    <property type="protein sequence ID" value="KAK8838891.1"/>
    <property type="molecule type" value="Genomic_DNA"/>
</dbReference>
<evidence type="ECO:0000313" key="1">
    <source>
        <dbReference type="EMBL" id="KAK8838891.1"/>
    </source>
</evidence>
<dbReference type="PANTHER" id="PTHR24159:SF5">
    <property type="entry name" value="ANK_REP_REGION DOMAIN-CONTAINING PROTEIN"/>
    <property type="match status" value="1"/>
</dbReference>
<accession>A0ABR2GYZ3</accession>
<evidence type="ECO:0008006" key="3">
    <source>
        <dbReference type="Google" id="ProtNLM"/>
    </source>
</evidence>